<dbReference type="InterPro" id="IPR036271">
    <property type="entry name" value="Tet_transcr_reg_TetR-rel_C_sf"/>
</dbReference>
<evidence type="ECO:0000259" key="3">
    <source>
        <dbReference type="PROSITE" id="PS50977"/>
    </source>
</evidence>
<protein>
    <submittedName>
        <fullName evidence="4">AcrR family transcriptional regulator</fullName>
    </submittedName>
</protein>
<dbReference type="SUPFAM" id="SSF46689">
    <property type="entry name" value="Homeodomain-like"/>
    <property type="match status" value="1"/>
</dbReference>
<dbReference type="InterPro" id="IPR050109">
    <property type="entry name" value="HTH-type_TetR-like_transc_reg"/>
</dbReference>
<dbReference type="Proteomes" id="UP001230207">
    <property type="component" value="Unassembled WGS sequence"/>
</dbReference>
<dbReference type="Gene3D" id="1.10.357.10">
    <property type="entry name" value="Tetracycline Repressor, domain 2"/>
    <property type="match status" value="1"/>
</dbReference>
<comment type="caution">
    <text evidence="4">The sequence shown here is derived from an EMBL/GenBank/DDBJ whole genome shotgun (WGS) entry which is preliminary data.</text>
</comment>
<dbReference type="Pfam" id="PF17937">
    <property type="entry name" value="TetR_C_28"/>
    <property type="match status" value="1"/>
</dbReference>
<reference evidence="4 5" key="1">
    <citation type="submission" date="2023-07" db="EMBL/GenBank/DDBJ databases">
        <title>Genomic Encyclopedia of Type Strains, Phase IV (KMG-IV): sequencing the most valuable type-strain genomes for metagenomic binning, comparative biology and taxonomic classification.</title>
        <authorList>
            <person name="Goeker M."/>
        </authorList>
    </citation>
    <scope>NUCLEOTIDE SEQUENCE [LARGE SCALE GENOMIC DNA]</scope>
    <source>
        <strain evidence="4 5">DSM 1112</strain>
    </source>
</reference>
<dbReference type="InterPro" id="IPR009057">
    <property type="entry name" value="Homeodomain-like_sf"/>
</dbReference>
<keyword evidence="5" id="KW-1185">Reference proteome</keyword>
<feature type="domain" description="HTH tetR-type" evidence="3">
    <location>
        <begin position="38"/>
        <end position="98"/>
    </location>
</feature>
<evidence type="ECO:0000313" key="4">
    <source>
        <dbReference type="EMBL" id="MDQ0321356.1"/>
    </source>
</evidence>
<feature type="DNA-binding region" description="H-T-H motif" evidence="2">
    <location>
        <begin position="61"/>
        <end position="80"/>
    </location>
</feature>
<evidence type="ECO:0000313" key="5">
    <source>
        <dbReference type="Proteomes" id="UP001230207"/>
    </source>
</evidence>
<sequence>MRQFIATCARKSLHIDKPSRWYLYTIMSLAHHRLKRPRLVRQQLLEVAARLSLENGVASVTLDAVSQAAGVSKGGLLHHFPSKMALLDGLFEDLTSKFDHAIDEEVRNDPVAHGRFSRAYLSVVFPLGDETGQGHEEAQGWRVLTIALLAEPVLRDRWRQWVGDRADEFVGTDSSTNCLLVRMAADGLWLADILHSHDIGEEERMALFSNLKTLSFQ</sequence>
<accession>A0ABU0BSX3</accession>
<dbReference type="PANTHER" id="PTHR30055:SF148">
    <property type="entry name" value="TETR-FAMILY TRANSCRIPTIONAL REGULATOR"/>
    <property type="match status" value="1"/>
</dbReference>
<proteinExistence type="predicted"/>
<dbReference type="InterPro" id="IPR001647">
    <property type="entry name" value="HTH_TetR"/>
</dbReference>
<keyword evidence="1 2" id="KW-0238">DNA-binding</keyword>
<dbReference type="EMBL" id="JAUSVF010000001">
    <property type="protein sequence ID" value="MDQ0321356.1"/>
    <property type="molecule type" value="Genomic_DNA"/>
</dbReference>
<dbReference type="PANTHER" id="PTHR30055">
    <property type="entry name" value="HTH-TYPE TRANSCRIPTIONAL REGULATOR RUTR"/>
    <property type="match status" value="1"/>
</dbReference>
<dbReference type="PRINTS" id="PR00455">
    <property type="entry name" value="HTHTETR"/>
</dbReference>
<dbReference type="PROSITE" id="PS50977">
    <property type="entry name" value="HTH_TETR_2"/>
    <property type="match status" value="1"/>
</dbReference>
<evidence type="ECO:0000256" key="1">
    <source>
        <dbReference type="ARBA" id="ARBA00023125"/>
    </source>
</evidence>
<evidence type="ECO:0000256" key="2">
    <source>
        <dbReference type="PROSITE-ProRule" id="PRU00335"/>
    </source>
</evidence>
<dbReference type="Pfam" id="PF00440">
    <property type="entry name" value="TetR_N"/>
    <property type="match status" value="1"/>
</dbReference>
<name>A0ABU0BSX3_9HYPH</name>
<organism evidence="4 5">
    <name type="scientific">Pararhizobium capsulatum DSM 1112</name>
    <dbReference type="NCBI Taxonomy" id="1121113"/>
    <lineage>
        <taxon>Bacteria</taxon>
        <taxon>Pseudomonadati</taxon>
        <taxon>Pseudomonadota</taxon>
        <taxon>Alphaproteobacteria</taxon>
        <taxon>Hyphomicrobiales</taxon>
        <taxon>Rhizobiaceae</taxon>
        <taxon>Rhizobium/Agrobacterium group</taxon>
        <taxon>Pararhizobium</taxon>
    </lineage>
</organism>
<dbReference type="InterPro" id="IPR041479">
    <property type="entry name" value="TetR_CgmR_C"/>
</dbReference>
<dbReference type="SUPFAM" id="SSF48498">
    <property type="entry name" value="Tetracyclin repressor-like, C-terminal domain"/>
    <property type="match status" value="1"/>
</dbReference>
<gene>
    <name evidence="4" type="ORF">QO002_003494</name>
</gene>